<dbReference type="Gene3D" id="1.10.443.10">
    <property type="entry name" value="Intergrase catalytic core"/>
    <property type="match status" value="1"/>
</dbReference>
<evidence type="ECO:0000256" key="3">
    <source>
        <dbReference type="ARBA" id="ARBA00022490"/>
    </source>
</evidence>
<evidence type="ECO:0000313" key="15">
    <source>
        <dbReference type="Proteomes" id="UP000199337"/>
    </source>
</evidence>
<feature type="active site" evidence="10">
    <location>
        <position position="175"/>
    </location>
</feature>
<dbReference type="PANTHER" id="PTHR30349">
    <property type="entry name" value="PHAGE INTEGRASE-RELATED"/>
    <property type="match status" value="1"/>
</dbReference>
<dbReference type="InterPro" id="IPR004107">
    <property type="entry name" value="Integrase_SAM-like_N"/>
</dbReference>
<dbReference type="GO" id="GO:0007059">
    <property type="term" value="P:chromosome segregation"/>
    <property type="evidence" value="ECO:0007669"/>
    <property type="project" value="UniProtKB-UniRule"/>
</dbReference>
<feature type="active site" evidence="10">
    <location>
        <position position="251"/>
    </location>
</feature>
<evidence type="ECO:0000256" key="11">
    <source>
        <dbReference type="NCBIfam" id="TIGR02224"/>
    </source>
</evidence>
<evidence type="ECO:0000256" key="4">
    <source>
        <dbReference type="ARBA" id="ARBA00022618"/>
    </source>
</evidence>
<dbReference type="NCBIfam" id="NF040815">
    <property type="entry name" value="recomb_XerA_Arch"/>
    <property type="match status" value="1"/>
</dbReference>
<sequence>MYSYIDGFLIYLQTEKNASRHTIKSYQNDLFEGLSFFSGTLKKDDYTIQPGDVNTILFRSYLALMRQKQMSAATIARRMSAWRSFFKYLCREGVIEDNPLHRISIPKRDRKLPSFLTENEVKKLVESPNTEQILGCRDLAVLETLYGTGIRVGELVGSNTGDVDVKKALLRVTGKGNRERIVPLGTYAVDALNAYLQLARPVLLNKSAACPDALFLNNKGGRLTDRGVRWLLKRYSLRMEFNKKTNPHAFRHSYATHMLDNGADLRAVQDLLGHARLSTTQIYTHLSKERIRRIYEKSHPRA</sequence>
<keyword evidence="9 10" id="KW-0131">Cell cycle</keyword>
<evidence type="ECO:0000256" key="7">
    <source>
        <dbReference type="ARBA" id="ARBA00023125"/>
    </source>
</evidence>
<dbReference type="InterPro" id="IPR011931">
    <property type="entry name" value="Recomb_XerC"/>
</dbReference>
<keyword evidence="15" id="KW-1185">Reference proteome</keyword>
<accession>A0A1I2SJ36</accession>
<dbReference type="GO" id="GO:0006313">
    <property type="term" value="P:DNA transposition"/>
    <property type="evidence" value="ECO:0007669"/>
    <property type="project" value="UniProtKB-UniRule"/>
</dbReference>
<dbReference type="AlphaFoldDB" id="A0A1I2SJ36"/>
<dbReference type="InterPro" id="IPR002104">
    <property type="entry name" value="Integrase_catalytic"/>
</dbReference>
<dbReference type="GO" id="GO:0009037">
    <property type="term" value="F:tyrosine-based site-specific recombinase activity"/>
    <property type="evidence" value="ECO:0007669"/>
    <property type="project" value="UniProtKB-UniRule"/>
</dbReference>
<keyword evidence="3 10" id="KW-0963">Cytoplasm</keyword>
<dbReference type="Gene3D" id="1.10.150.130">
    <property type="match status" value="1"/>
</dbReference>
<dbReference type="InterPro" id="IPR023009">
    <property type="entry name" value="Tyrosine_recombinase_XerC/XerD"/>
</dbReference>
<comment type="subcellular location">
    <subcellularLocation>
        <location evidence="1 10">Cytoplasm</location>
    </subcellularLocation>
</comment>
<dbReference type="InterPro" id="IPR050090">
    <property type="entry name" value="Tyrosine_recombinase_XerCD"/>
</dbReference>
<dbReference type="GO" id="GO:0003677">
    <property type="term" value="F:DNA binding"/>
    <property type="evidence" value="ECO:0007669"/>
    <property type="project" value="UniProtKB-UniRule"/>
</dbReference>
<feature type="active site" evidence="10">
    <location>
        <position position="151"/>
    </location>
</feature>
<evidence type="ECO:0000259" key="13">
    <source>
        <dbReference type="PROSITE" id="PS51900"/>
    </source>
</evidence>
<dbReference type="CDD" id="cd00798">
    <property type="entry name" value="INT_XerDC_C"/>
    <property type="match status" value="1"/>
</dbReference>
<dbReference type="GO" id="GO:0051301">
    <property type="term" value="P:cell division"/>
    <property type="evidence" value="ECO:0007669"/>
    <property type="project" value="UniProtKB-UniRule"/>
</dbReference>
<evidence type="ECO:0000256" key="9">
    <source>
        <dbReference type="ARBA" id="ARBA00023306"/>
    </source>
</evidence>
<evidence type="ECO:0000256" key="2">
    <source>
        <dbReference type="ARBA" id="ARBA00006657"/>
    </source>
</evidence>
<keyword evidence="4 10" id="KW-0132">Cell division</keyword>
<feature type="active site" evidence="10">
    <location>
        <position position="248"/>
    </location>
</feature>
<dbReference type="EMBL" id="FOOX01000005">
    <property type="protein sequence ID" value="SFG50226.1"/>
    <property type="molecule type" value="Genomic_DNA"/>
</dbReference>
<evidence type="ECO:0000313" key="14">
    <source>
        <dbReference type="EMBL" id="SFG50226.1"/>
    </source>
</evidence>
<keyword evidence="8 10" id="KW-0233">DNA recombination</keyword>
<comment type="similarity">
    <text evidence="2 10">Belongs to the 'phage' integrase family. XerC subfamily.</text>
</comment>
<comment type="subunit">
    <text evidence="10">Forms a cyclic heterotetrameric complex composed of two molecules of XerC and two molecules of XerD.</text>
</comment>
<keyword evidence="5 10" id="KW-0159">Chromosome partition</keyword>
<keyword evidence="6 10" id="KW-0229">DNA integration</keyword>
<dbReference type="NCBIfam" id="TIGR02224">
    <property type="entry name" value="recomb_XerC"/>
    <property type="match status" value="1"/>
</dbReference>
<reference evidence="15" key="1">
    <citation type="submission" date="2016-10" db="EMBL/GenBank/DDBJ databases">
        <authorList>
            <person name="Varghese N."/>
            <person name="Submissions S."/>
        </authorList>
    </citation>
    <scope>NUCLEOTIDE SEQUENCE [LARGE SCALE GENOMIC DNA]</scope>
    <source>
        <strain evidence="15">DSM 17038</strain>
    </source>
</reference>
<dbReference type="OrthoDB" id="9785687at2"/>
<dbReference type="Pfam" id="PF00589">
    <property type="entry name" value="Phage_integrase"/>
    <property type="match status" value="1"/>
</dbReference>
<dbReference type="Proteomes" id="UP000199337">
    <property type="component" value="Unassembled WGS sequence"/>
</dbReference>
<dbReference type="GO" id="GO:0005737">
    <property type="term" value="C:cytoplasm"/>
    <property type="evidence" value="ECO:0007669"/>
    <property type="project" value="UniProtKB-SubCell"/>
</dbReference>
<feature type="active site" evidence="10">
    <location>
        <position position="274"/>
    </location>
</feature>
<gene>
    <name evidence="10" type="primary">xerC</name>
    <name evidence="14" type="ORF">SAMN05660649_01854</name>
</gene>
<dbReference type="InterPro" id="IPR013762">
    <property type="entry name" value="Integrase-like_cat_sf"/>
</dbReference>
<comment type="function">
    <text evidence="10">Site-specific tyrosine recombinase, which acts by catalyzing the cutting and rejoining of the recombining DNA molecules. The XerC-XerD complex is essential to convert dimers of the bacterial chromosome into monomers to permit their segregation at cell division. It also contributes to the segregational stability of plasmids.</text>
</comment>
<evidence type="ECO:0000256" key="6">
    <source>
        <dbReference type="ARBA" id="ARBA00022908"/>
    </source>
</evidence>
<dbReference type="SUPFAM" id="SSF56349">
    <property type="entry name" value="DNA breaking-rejoining enzymes"/>
    <property type="match status" value="1"/>
</dbReference>
<dbReference type="HAMAP" id="MF_01808">
    <property type="entry name" value="Recomb_XerC_XerD"/>
    <property type="match status" value="1"/>
</dbReference>
<organism evidence="14 15">
    <name type="scientific">Desulfotruncus arcticus DSM 17038</name>
    <dbReference type="NCBI Taxonomy" id="1121424"/>
    <lineage>
        <taxon>Bacteria</taxon>
        <taxon>Bacillati</taxon>
        <taxon>Bacillota</taxon>
        <taxon>Clostridia</taxon>
        <taxon>Eubacteriales</taxon>
        <taxon>Desulfallaceae</taxon>
        <taxon>Desulfotruncus</taxon>
    </lineage>
</organism>
<dbReference type="InterPro" id="IPR011010">
    <property type="entry name" value="DNA_brk_join_enz"/>
</dbReference>
<evidence type="ECO:0000256" key="10">
    <source>
        <dbReference type="HAMAP-Rule" id="MF_01808"/>
    </source>
</evidence>
<dbReference type="PROSITE" id="PS51900">
    <property type="entry name" value="CB"/>
    <property type="match status" value="1"/>
</dbReference>
<dbReference type="InterPro" id="IPR044068">
    <property type="entry name" value="CB"/>
</dbReference>
<dbReference type="PROSITE" id="PS51898">
    <property type="entry name" value="TYR_RECOMBINASE"/>
    <property type="match status" value="1"/>
</dbReference>
<evidence type="ECO:0000256" key="5">
    <source>
        <dbReference type="ARBA" id="ARBA00022829"/>
    </source>
</evidence>
<feature type="domain" description="Core-binding (CB)" evidence="13">
    <location>
        <begin position="1"/>
        <end position="90"/>
    </location>
</feature>
<keyword evidence="7 10" id="KW-0238">DNA-binding</keyword>
<dbReference type="Pfam" id="PF02899">
    <property type="entry name" value="Phage_int_SAM_1"/>
    <property type="match status" value="1"/>
</dbReference>
<feature type="domain" description="Tyr recombinase" evidence="12">
    <location>
        <begin position="111"/>
        <end position="296"/>
    </location>
</feature>
<evidence type="ECO:0000256" key="1">
    <source>
        <dbReference type="ARBA" id="ARBA00004496"/>
    </source>
</evidence>
<proteinExistence type="inferred from homology"/>
<dbReference type="PANTHER" id="PTHR30349:SF77">
    <property type="entry name" value="TYROSINE RECOMBINASE XERC"/>
    <property type="match status" value="1"/>
</dbReference>
<evidence type="ECO:0000256" key="8">
    <source>
        <dbReference type="ARBA" id="ARBA00023172"/>
    </source>
</evidence>
<dbReference type="NCBIfam" id="NF001399">
    <property type="entry name" value="PRK00283.1"/>
    <property type="match status" value="1"/>
</dbReference>
<dbReference type="InterPro" id="IPR010998">
    <property type="entry name" value="Integrase_recombinase_N"/>
</dbReference>
<protein>
    <recommendedName>
        <fullName evidence="10 11">Tyrosine recombinase XerC</fullName>
    </recommendedName>
</protein>
<feature type="active site" description="O-(3'-phospho-DNA)-tyrosine intermediate" evidence="10">
    <location>
        <position position="283"/>
    </location>
</feature>
<dbReference type="STRING" id="341036.SAMN05660649_01854"/>
<dbReference type="RefSeq" id="WP_092470899.1">
    <property type="nucleotide sequence ID" value="NZ_FOOX01000005.1"/>
</dbReference>
<name>A0A1I2SJ36_9FIRM</name>
<evidence type="ECO:0000259" key="12">
    <source>
        <dbReference type="PROSITE" id="PS51898"/>
    </source>
</evidence>